<evidence type="ECO:0000256" key="5">
    <source>
        <dbReference type="SAM" id="Phobius"/>
    </source>
</evidence>
<dbReference type="FunFam" id="2.60.40.10:FF:000186">
    <property type="entry name" value="Hemicentin 1"/>
    <property type="match status" value="1"/>
</dbReference>
<dbReference type="EMBL" id="JARQWQ010000015">
    <property type="protein sequence ID" value="KAK2567085.1"/>
    <property type="molecule type" value="Genomic_DNA"/>
</dbReference>
<evidence type="ECO:0000256" key="1">
    <source>
        <dbReference type="ARBA" id="ARBA00022737"/>
    </source>
</evidence>
<feature type="domain" description="Fibronectin type-III" evidence="8">
    <location>
        <begin position="866"/>
        <end position="964"/>
    </location>
</feature>
<feature type="compositionally biased region" description="Polar residues" evidence="4">
    <location>
        <begin position="1369"/>
        <end position="1380"/>
    </location>
</feature>
<feature type="domain" description="Ig-like" evidence="7">
    <location>
        <begin position="24"/>
        <end position="114"/>
    </location>
</feature>
<keyword evidence="6" id="KW-0732">Signal</keyword>
<dbReference type="GO" id="GO:0016020">
    <property type="term" value="C:membrane"/>
    <property type="evidence" value="ECO:0007669"/>
    <property type="project" value="UniProtKB-SubCell"/>
</dbReference>
<dbReference type="InterPro" id="IPR036116">
    <property type="entry name" value="FN3_sf"/>
</dbReference>
<dbReference type="CDD" id="cd00096">
    <property type="entry name" value="Ig"/>
    <property type="match status" value="2"/>
</dbReference>
<feature type="domain" description="Ig-like" evidence="7">
    <location>
        <begin position="412"/>
        <end position="496"/>
    </location>
</feature>
<dbReference type="FunFam" id="2.60.40.10:FF:000107">
    <property type="entry name" value="Myosin, light chain kinase a"/>
    <property type="match status" value="1"/>
</dbReference>
<keyword evidence="5" id="KW-0472">Membrane</keyword>
<dbReference type="PANTHER" id="PTHR44170">
    <property type="entry name" value="PROTEIN SIDEKICK"/>
    <property type="match status" value="1"/>
</dbReference>
<dbReference type="InterPro" id="IPR013098">
    <property type="entry name" value="Ig_I-set"/>
</dbReference>
<keyword evidence="1" id="KW-0677">Repeat</keyword>
<evidence type="ECO:0000256" key="4">
    <source>
        <dbReference type="SAM" id="MobiDB-lite"/>
    </source>
</evidence>
<accession>A0AAD9QU10</accession>
<dbReference type="SMART" id="SM00408">
    <property type="entry name" value="IGc2"/>
    <property type="match status" value="7"/>
</dbReference>
<feature type="domain" description="Ig-like" evidence="7">
    <location>
        <begin position="501"/>
        <end position="589"/>
    </location>
</feature>
<dbReference type="CDD" id="cd00063">
    <property type="entry name" value="FN3"/>
    <property type="match status" value="4"/>
</dbReference>
<dbReference type="InterPro" id="IPR003961">
    <property type="entry name" value="FN3_dom"/>
</dbReference>
<dbReference type="PANTHER" id="PTHR44170:SF6">
    <property type="entry name" value="CONTACTIN"/>
    <property type="match status" value="1"/>
</dbReference>
<dbReference type="Pfam" id="PF00047">
    <property type="entry name" value="ig"/>
    <property type="match status" value="1"/>
</dbReference>
<keyword evidence="10" id="KW-1185">Reference proteome</keyword>
<dbReference type="Gene3D" id="2.60.40.10">
    <property type="entry name" value="Immunoglobulins"/>
    <property type="match status" value="13"/>
</dbReference>
<sequence>MRFITLLYSVVYVTIFIARCSSTFSFTVQPADHVVAVGSSLLLNCQAQYSGPERIDISWKNNGNWLVDPLNQPWTQLANGSLFYNSIPASSIGTFVCGATVRGTSNIIYSRTANVQAAYINNQYSTHPANSTKRFGETVNFACVIKESLPYATIHWEKNGHYFAVGQSVQISNTKSTSSGISLRNLTFSDAGFYGCVAENPLLPSQIEKSKTAYLNVEPALDTPHFGIHPTSKIVPEYLPALLQCQILGVPPPTIYWTFNGQPLQNAFDRYTLGNGSLYFTAPVNHSYSGQYACSGTNSKGSISSRAVLFRVAYFGFSFIENPKNHTAKVGDVVSLKCVPPISFPVQVTIHWYHNYQQITPGSGISIDSSGTIKFVSIKKSDEGMYFCDGKNNVLGVSRTSSQVFVTVHVPPSFQAMPQGMNVTVGSPVILHCKAMGSPNPNITWQKDGLSVDTTHVTLLANGSLYISSTVVQDAGRYSCKATNVAGSTSVRANIVIYVGPSLVSPPENATKTIGETVRFSCSFDGIPQPEIKWFYSSGASKIQVTQTKQHVISNGRLEIMQILKKDEGKYICQAVNIAGRVETAAYLTIKVPASLDFHPVNMTVNESSSAAFQCNASGDPKPTVTWFKYDTQLSSGGRFVIDENSLTILRVVASDSGAYSCNVSNGLDTHVGVAHLIIQVAPIITTFYVPQFVHLEANATLVCEVSGIPQPSVTWYRNVNFQSRAHHVTSGTFVIRNVGEADSGLHTCVASNAAGIVSRGNNLTVQVAPSSPLQLTALAQSSTVIQLSWRPGFDGHSLITGYKVEVRRESGSFMLRENNVTVLSYRVGNLDPYRTYTFRISARNAIGLGPGATVSNRTLQDAPSPPENVAVVSYNSTAIRVTWNVPTTPNGLVTRYEIQYNAAGSADVITRVLSVNRFPRLDFMIGSLKPFTRYEIRIRAATQEGSILWGKFSDSQNFSAGTDLNFTVQGLFPWTKYNISVQAVTILPGPMSPWSQVETLEDVPGLPSNVALTSESEESIVVNIKPPAPEERNGVIIGYTVFYRQTKLLPNTDFLSVNTSNSTLRLFNLTVFTEYSIKAAAHTSVGQGKTSPTKTIFTQEGVPGTVDDVSASAVNYHTITVSWRDPEKPNGKILQYSVTFNTSNGTSFTAFVPADKREHTVDGLTPNTTYFIFVTAKASATMNSTIGAPGSTEKSTEIDREQVIIIVVCVSIIVLFIIGVAVYFLGFKRCREEKDVAYKRNRNAFAMERPRLDVQEEPSIADTNCSSDSYDSDWDTSVASPCSIDSRVNMTQDVKQPIAPPPAPLQSDRSPMVRLRGKKTSIDSQGSQFDPSYSSVEELGGGFSSFGPLPPVEFRSTPIEEREPEVGTPTNPRSSNSRMSFTNELFQVVHSPEDVDPDKGDASCEGFQEKDISGMENEGYALQEGNYEYVRPVSSEAKKSVANTVPKNIEEMYAKVDKSKMRRNRRKDSSSRGSGDLHNTSRVPGRQSDMQETRDPLAQVHQVSGHVKASPHDPVVVYDERTNL</sequence>
<feature type="compositionally biased region" description="Basic and acidic residues" evidence="4">
    <location>
        <begin position="1449"/>
        <end position="1460"/>
    </location>
</feature>
<dbReference type="GO" id="GO:0098609">
    <property type="term" value="P:cell-cell adhesion"/>
    <property type="evidence" value="ECO:0007669"/>
    <property type="project" value="TreeGrafter"/>
</dbReference>
<feature type="domain" description="Ig-like" evidence="7">
    <location>
        <begin position="593"/>
        <end position="675"/>
    </location>
</feature>
<keyword evidence="5" id="KW-1133">Transmembrane helix</keyword>
<evidence type="ECO:0000313" key="9">
    <source>
        <dbReference type="EMBL" id="KAK2567085.1"/>
    </source>
</evidence>
<organism evidence="9 10">
    <name type="scientific">Acropora cervicornis</name>
    <name type="common">Staghorn coral</name>
    <dbReference type="NCBI Taxonomy" id="6130"/>
    <lineage>
        <taxon>Eukaryota</taxon>
        <taxon>Metazoa</taxon>
        <taxon>Cnidaria</taxon>
        <taxon>Anthozoa</taxon>
        <taxon>Hexacorallia</taxon>
        <taxon>Scleractinia</taxon>
        <taxon>Astrocoeniina</taxon>
        <taxon>Acroporidae</taxon>
        <taxon>Acropora</taxon>
    </lineage>
</organism>
<protein>
    <submittedName>
        <fullName evidence="9">Hemicentin-1</fullName>
    </submittedName>
</protein>
<gene>
    <name evidence="9" type="ORF">P5673_008877</name>
</gene>
<dbReference type="PROSITE" id="PS50835">
    <property type="entry name" value="IG_LIKE"/>
    <property type="match status" value="8"/>
</dbReference>
<keyword evidence="5" id="KW-0812">Transmembrane</keyword>
<dbReference type="SUPFAM" id="SSF48726">
    <property type="entry name" value="Immunoglobulin"/>
    <property type="match status" value="7"/>
</dbReference>
<evidence type="ECO:0000256" key="6">
    <source>
        <dbReference type="SAM" id="SignalP"/>
    </source>
</evidence>
<dbReference type="PROSITE" id="PS50853">
    <property type="entry name" value="FN3"/>
    <property type="match status" value="4"/>
</dbReference>
<proteinExistence type="predicted"/>
<reference evidence="9" key="1">
    <citation type="journal article" date="2023" name="G3 (Bethesda)">
        <title>Whole genome assembly and annotation of the endangered Caribbean coral Acropora cervicornis.</title>
        <authorList>
            <person name="Selwyn J.D."/>
            <person name="Vollmer S.V."/>
        </authorList>
    </citation>
    <scope>NUCLEOTIDE SEQUENCE</scope>
    <source>
        <strain evidence="9">K2</strain>
    </source>
</reference>
<dbReference type="Pfam" id="PF13927">
    <property type="entry name" value="Ig_3"/>
    <property type="match status" value="4"/>
</dbReference>
<evidence type="ECO:0000313" key="10">
    <source>
        <dbReference type="Proteomes" id="UP001249851"/>
    </source>
</evidence>
<feature type="domain" description="Ig-like" evidence="7">
    <location>
        <begin position="224"/>
        <end position="310"/>
    </location>
</feature>
<dbReference type="SMART" id="SM00409">
    <property type="entry name" value="IG"/>
    <property type="match status" value="8"/>
</dbReference>
<feature type="transmembrane region" description="Helical" evidence="5">
    <location>
        <begin position="1204"/>
        <end position="1226"/>
    </location>
</feature>
<feature type="domain" description="Ig-like" evidence="7">
    <location>
        <begin position="136"/>
        <end position="216"/>
    </location>
</feature>
<dbReference type="SMART" id="SM00060">
    <property type="entry name" value="FN3"/>
    <property type="match status" value="4"/>
</dbReference>
<feature type="region of interest" description="Disordered" evidence="4">
    <location>
        <begin position="1359"/>
        <end position="1380"/>
    </location>
</feature>
<feature type="domain" description="Fibronectin type-III" evidence="8">
    <location>
        <begin position="772"/>
        <end position="863"/>
    </location>
</feature>
<dbReference type="Proteomes" id="UP001249851">
    <property type="component" value="Unassembled WGS sequence"/>
</dbReference>
<evidence type="ECO:0000259" key="8">
    <source>
        <dbReference type="PROSITE" id="PS50853"/>
    </source>
</evidence>
<evidence type="ECO:0000256" key="3">
    <source>
        <dbReference type="ARBA" id="ARBA00023319"/>
    </source>
</evidence>
<dbReference type="InterPro" id="IPR013151">
    <property type="entry name" value="Immunoglobulin_dom"/>
</dbReference>
<dbReference type="InterPro" id="IPR013783">
    <property type="entry name" value="Ig-like_fold"/>
</dbReference>
<dbReference type="InterPro" id="IPR003599">
    <property type="entry name" value="Ig_sub"/>
</dbReference>
<dbReference type="InterPro" id="IPR007110">
    <property type="entry name" value="Ig-like_dom"/>
</dbReference>
<dbReference type="SUPFAM" id="SSF49265">
    <property type="entry name" value="Fibronectin type III"/>
    <property type="match status" value="3"/>
</dbReference>
<dbReference type="InterPro" id="IPR036179">
    <property type="entry name" value="Ig-like_dom_sf"/>
</dbReference>
<comment type="caution">
    <text evidence="9">The sequence shown here is derived from an EMBL/GenBank/DDBJ whole genome shotgun (WGS) entry which is preliminary data.</text>
</comment>
<feature type="chain" id="PRO_5042204074" evidence="6">
    <location>
        <begin position="26"/>
        <end position="1525"/>
    </location>
</feature>
<feature type="domain" description="Fibronectin type-III" evidence="8">
    <location>
        <begin position="1106"/>
        <end position="1202"/>
    </location>
</feature>
<dbReference type="Pfam" id="PF07679">
    <property type="entry name" value="I-set"/>
    <property type="match status" value="2"/>
</dbReference>
<feature type="region of interest" description="Disordered" evidence="4">
    <location>
        <begin position="1448"/>
        <end position="1525"/>
    </location>
</feature>
<keyword evidence="2" id="KW-1015">Disulfide bond</keyword>
<dbReference type="InterPro" id="IPR003598">
    <property type="entry name" value="Ig_sub2"/>
</dbReference>
<feature type="domain" description="Ig-like" evidence="7">
    <location>
        <begin position="317"/>
        <end position="407"/>
    </location>
</feature>
<feature type="signal peptide" evidence="6">
    <location>
        <begin position="1"/>
        <end position="25"/>
    </location>
</feature>
<evidence type="ECO:0000259" key="7">
    <source>
        <dbReference type="PROSITE" id="PS50835"/>
    </source>
</evidence>
<feature type="domain" description="Ig-like" evidence="7">
    <location>
        <begin position="683"/>
        <end position="765"/>
    </location>
</feature>
<keyword evidence="3" id="KW-0393">Immunoglobulin domain</keyword>
<evidence type="ECO:0000256" key="2">
    <source>
        <dbReference type="ARBA" id="ARBA00023157"/>
    </source>
</evidence>
<name>A0AAD9QU10_ACRCE</name>
<reference evidence="9" key="2">
    <citation type="journal article" date="2023" name="Science">
        <title>Genomic signatures of disease resistance in endangered staghorn corals.</title>
        <authorList>
            <person name="Vollmer S.V."/>
            <person name="Selwyn J.D."/>
            <person name="Despard B.A."/>
            <person name="Roesel C.L."/>
        </authorList>
    </citation>
    <scope>NUCLEOTIDE SEQUENCE</scope>
    <source>
        <strain evidence="9">K2</strain>
    </source>
</reference>
<feature type="domain" description="Fibronectin type-III" evidence="8">
    <location>
        <begin position="1007"/>
        <end position="1102"/>
    </location>
</feature>
<dbReference type="Pfam" id="PF00041">
    <property type="entry name" value="fn3"/>
    <property type="match status" value="4"/>
</dbReference>